<comment type="subunit">
    <text evidence="9">Homodimer.</text>
</comment>
<dbReference type="InterPro" id="IPR002481">
    <property type="entry name" value="FUR"/>
</dbReference>
<evidence type="ECO:0000256" key="7">
    <source>
        <dbReference type="PIRSR" id="PIRSR602481-1"/>
    </source>
</evidence>
<dbReference type="PANTHER" id="PTHR33202">
    <property type="entry name" value="ZINC UPTAKE REGULATION PROTEIN"/>
    <property type="match status" value="1"/>
</dbReference>
<feature type="binding site" evidence="8">
    <location>
        <position position="110"/>
    </location>
    <ligand>
        <name>Fe cation</name>
        <dbReference type="ChEBI" id="CHEBI:24875"/>
    </ligand>
</feature>
<dbReference type="GO" id="GO:0005737">
    <property type="term" value="C:cytoplasm"/>
    <property type="evidence" value="ECO:0007669"/>
    <property type="project" value="UniProtKB-SubCell"/>
</dbReference>
<evidence type="ECO:0000313" key="10">
    <source>
        <dbReference type="EMBL" id="KAB0583368.1"/>
    </source>
</evidence>
<feature type="binding site" evidence="7">
    <location>
        <position position="84"/>
    </location>
    <ligand>
        <name>Zn(2+)</name>
        <dbReference type="ChEBI" id="CHEBI:29105"/>
    </ligand>
</feature>
<keyword evidence="4 9" id="KW-0805">Transcription regulation</keyword>
<feature type="binding site" evidence="7">
    <location>
        <position position="118"/>
    </location>
    <ligand>
        <name>Zn(2+)</name>
        <dbReference type="ChEBI" id="CHEBI:29105"/>
    </ligand>
</feature>
<evidence type="ECO:0000256" key="8">
    <source>
        <dbReference type="PIRSR" id="PIRSR602481-2"/>
    </source>
</evidence>
<keyword evidence="3 7" id="KW-0862">Zinc</keyword>
<dbReference type="GO" id="GO:1900376">
    <property type="term" value="P:regulation of secondary metabolite biosynthetic process"/>
    <property type="evidence" value="ECO:0007669"/>
    <property type="project" value="TreeGrafter"/>
</dbReference>
<evidence type="ECO:0000256" key="3">
    <source>
        <dbReference type="ARBA" id="ARBA00022833"/>
    </source>
</evidence>
<comment type="subcellular location">
    <subcellularLocation>
        <location evidence="9">Cytoplasm</location>
    </subcellularLocation>
</comment>
<evidence type="ECO:0000256" key="1">
    <source>
        <dbReference type="ARBA" id="ARBA00007957"/>
    </source>
</evidence>
<dbReference type="Gene3D" id="3.30.1490.190">
    <property type="match status" value="1"/>
</dbReference>
<keyword evidence="9" id="KW-0963">Cytoplasm</keyword>
<accession>A0A6A1QYR5</accession>
<evidence type="ECO:0000256" key="2">
    <source>
        <dbReference type="ARBA" id="ARBA00022491"/>
    </source>
</evidence>
<organism evidence="10">
    <name type="scientific">Comamonas kerstersii</name>
    <dbReference type="NCBI Taxonomy" id="225992"/>
    <lineage>
        <taxon>Bacteria</taxon>
        <taxon>Pseudomonadati</taxon>
        <taxon>Pseudomonadota</taxon>
        <taxon>Betaproteobacteria</taxon>
        <taxon>Burkholderiales</taxon>
        <taxon>Comamonadaceae</taxon>
        <taxon>Comamonas</taxon>
    </lineage>
</organism>
<dbReference type="GO" id="GO:0000976">
    <property type="term" value="F:transcription cis-regulatory region binding"/>
    <property type="evidence" value="ECO:0007669"/>
    <property type="project" value="TreeGrafter"/>
</dbReference>
<comment type="similarity">
    <text evidence="1 9">Belongs to the Fur family.</text>
</comment>
<keyword evidence="2 9" id="KW-0678">Repressor</keyword>
<keyword evidence="5 9" id="KW-0238">DNA-binding</keyword>
<dbReference type="GO" id="GO:0003700">
    <property type="term" value="F:DNA-binding transcription factor activity"/>
    <property type="evidence" value="ECO:0007669"/>
    <property type="project" value="UniProtKB-UniRule"/>
</dbReference>
<dbReference type="SUPFAM" id="SSF46785">
    <property type="entry name" value="Winged helix' DNA-binding domain"/>
    <property type="match status" value="1"/>
</dbReference>
<proteinExistence type="inferred from homology"/>
<dbReference type="RefSeq" id="WP_151046194.1">
    <property type="nucleotide sequence ID" value="NZ_VZOT01000029.1"/>
</dbReference>
<keyword evidence="6 9" id="KW-0804">Transcription</keyword>
<dbReference type="Pfam" id="PF01475">
    <property type="entry name" value="FUR"/>
    <property type="match status" value="1"/>
</dbReference>
<dbReference type="GO" id="GO:0045892">
    <property type="term" value="P:negative regulation of DNA-templated transcription"/>
    <property type="evidence" value="ECO:0007669"/>
    <property type="project" value="TreeGrafter"/>
</dbReference>
<feature type="binding site" evidence="7">
    <location>
        <position position="121"/>
    </location>
    <ligand>
        <name>Zn(2+)</name>
        <dbReference type="ChEBI" id="CHEBI:29105"/>
    </ligand>
</feature>
<comment type="caution">
    <text evidence="10">The sequence shown here is derived from an EMBL/GenBank/DDBJ whole genome shotgun (WGS) entry which is preliminary data.</text>
</comment>
<protein>
    <recommendedName>
        <fullName evidence="9">Ferric uptake regulation protein</fullName>
    </recommendedName>
</protein>
<evidence type="ECO:0000256" key="6">
    <source>
        <dbReference type="ARBA" id="ARBA00023163"/>
    </source>
</evidence>
<evidence type="ECO:0000256" key="5">
    <source>
        <dbReference type="ARBA" id="ARBA00023125"/>
    </source>
</evidence>
<keyword evidence="7 9" id="KW-0479">Metal-binding</keyword>
<dbReference type="InterPro" id="IPR043135">
    <property type="entry name" value="Fur_C"/>
</dbReference>
<dbReference type="PANTHER" id="PTHR33202:SF22">
    <property type="entry name" value="HYDROGEN PEROXIDE SENSITIVE REPRESSOR"/>
    <property type="match status" value="1"/>
</dbReference>
<comment type="cofactor">
    <cofactor evidence="8">
        <name>Mn(2+)</name>
        <dbReference type="ChEBI" id="CHEBI:29035"/>
    </cofactor>
    <cofactor evidence="8">
        <name>Fe(2+)</name>
        <dbReference type="ChEBI" id="CHEBI:29033"/>
    </cofactor>
    <text evidence="8">Binds 1 Mn(2+) or Fe(2+) ion per subunit.</text>
</comment>
<dbReference type="InterPro" id="IPR036390">
    <property type="entry name" value="WH_DNA-bd_sf"/>
</dbReference>
<dbReference type="GO" id="GO:0008270">
    <property type="term" value="F:zinc ion binding"/>
    <property type="evidence" value="ECO:0007669"/>
    <property type="project" value="TreeGrafter"/>
</dbReference>
<evidence type="ECO:0000256" key="4">
    <source>
        <dbReference type="ARBA" id="ARBA00023015"/>
    </source>
</evidence>
<evidence type="ECO:0000256" key="9">
    <source>
        <dbReference type="RuleBase" id="RU364037"/>
    </source>
</evidence>
<reference evidence="10" key="1">
    <citation type="submission" date="2019-09" db="EMBL/GenBank/DDBJ databases">
        <title>Draft genome sequences of 48 bacterial type strains from the CCUG.</title>
        <authorList>
            <person name="Tunovic T."/>
            <person name="Pineiro-Iglesias B."/>
            <person name="Unosson C."/>
            <person name="Inganas E."/>
            <person name="Ohlen M."/>
            <person name="Cardew S."/>
            <person name="Jensie-Markopoulos S."/>
            <person name="Salva-Serra F."/>
            <person name="Jaen-Luchoro D."/>
            <person name="Karlsson R."/>
            <person name="Svensson-Stadler L."/>
            <person name="Chun J."/>
            <person name="Moore E."/>
        </authorList>
    </citation>
    <scope>NUCLEOTIDE SEQUENCE</scope>
    <source>
        <strain evidence="10">CCUG 15333</strain>
    </source>
</reference>
<comment type="cofactor">
    <cofactor evidence="7">
        <name>Zn(2+)</name>
        <dbReference type="ChEBI" id="CHEBI:29105"/>
    </cofactor>
    <text evidence="7">Binds 1 zinc ion per subunit.</text>
</comment>
<dbReference type="Gene3D" id="1.10.10.10">
    <property type="entry name" value="Winged helix-like DNA-binding domain superfamily/Winged helix DNA-binding domain"/>
    <property type="match status" value="1"/>
</dbReference>
<dbReference type="EMBL" id="VZOT01000029">
    <property type="protein sequence ID" value="KAB0583368.1"/>
    <property type="molecule type" value="Genomic_DNA"/>
</dbReference>
<feature type="binding site" evidence="7">
    <location>
        <position position="81"/>
    </location>
    <ligand>
        <name>Zn(2+)</name>
        <dbReference type="ChEBI" id="CHEBI:29105"/>
    </ligand>
</feature>
<name>A0A6A1QYR5_9BURK</name>
<keyword evidence="8 9" id="KW-0408">Iron</keyword>
<feature type="binding site" evidence="8">
    <location>
        <position position="75"/>
    </location>
    <ligand>
        <name>Fe cation</name>
        <dbReference type="ChEBI" id="CHEBI:24875"/>
    </ligand>
</feature>
<sequence>MQRSTKQRAAIDSVLRHIGRPLSPQEILSLAQRQLPSLGIATVYRAIKQMEQEKLIKEVHLPGRPPLYEAGHLDHHHHFQCKVCSKVFDFEGCPGNLAEFASSGFLVESHEITLYGVCADCLKSNKKDTKHCVLPTSS</sequence>
<gene>
    <name evidence="9" type="primary">fur</name>
    <name evidence="10" type="ORF">F7P80_16590</name>
</gene>
<dbReference type="InterPro" id="IPR036388">
    <property type="entry name" value="WH-like_DNA-bd_sf"/>
</dbReference>
<dbReference type="CDD" id="cd07153">
    <property type="entry name" value="Fur_like"/>
    <property type="match status" value="1"/>
</dbReference>
<dbReference type="AlphaFoldDB" id="A0A6A1QYR5"/>